<dbReference type="InterPro" id="IPR012651">
    <property type="entry name" value="Thia_Transptr_ThiT"/>
</dbReference>
<evidence type="ECO:0000313" key="3">
    <source>
        <dbReference type="Proteomes" id="UP000754750"/>
    </source>
</evidence>
<feature type="transmembrane region" description="Helical" evidence="1">
    <location>
        <begin position="159"/>
        <end position="178"/>
    </location>
</feature>
<comment type="caution">
    <text evidence="2">The sequence shown here is derived from an EMBL/GenBank/DDBJ whole genome shotgun (WGS) entry which is preliminary data.</text>
</comment>
<dbReference type="EMBL" id="SVNY01000003">
    <property type="protein sequence ID" value="MBE6833291.1"/>
    <property type="molecule type" value="Genomic_DNA"/>
</dbReference>
<gene>
    <name evidence="2" type="primary">thiT</name>
    <name evidence="2" type="ORF">E7512_06865</name>
</gene>
<dbReference type="Proteomes" id="UP000754750">
    <property type="component" value="Unassembled WGS sequence"/>
</dbReference>
<dbReference type="Pfam" id="PF09515">
    <property type="entry name" value="Thia_YuaJ"/>
    <property type="match status" value="1"/>
</dbReference>
<dbReference type="NCBIfam" id="TIGR02357">
    <property type="entry name" value="ECF_ThiT_YuaJ"/>
    <property type="match status" value="1"/>
</dbReference>
<feature type="transmembrane region" description="Helical" evidence="1">
    <location>
        <begin position="80"/>
        <end position="103"/>
    </location>
</feature>
<keyword evidence="1" id="KW-0812">Transmembrane</keyword>
<reference evidence="2" key="1">
    <citation type="submission" date="2019-04" db="EMBL/GenBank/DDBJ databases">
        <title>Evolution of Biomass-Degrading Anaerobic Consortia Revealed by Metagenomics.</title>
        <authorList>
            <person name="Peng X."/>
        </authorList>
    </citation>
    <scope>NUCLEOTIDE SEQUENCE</scope>
    <source>
        <strain evidence="2">SIG551</strain>
    </source>
</reference>
<dbReference type="AlphaFoldDB" id="A0A928KUQ9"/>
<dbReference type="Gene3D" id="1.10.1760.20">
    <property type="match status" value="1"/>
</dbReference>
<evidence type="ECO:0000256" key="1">
    <source>
        <dbReference type="SAM" id="Phobius"/>
    </source>
</evidence>
<protein>
    <submittedName>
        <fullName evidence="2">Energy-coupled thiamine transporter ThiT</fullName>
    </submittedName>
</protein>
<accession>A0A928KUQ9</accession>
<organism evidence="2 3">
    <name type="scientific">Faecalispora sporosphaeroides</name>
    <dbReference type="NCBI Taxonomy" id="1549"/>
    <lineage>
        <taxon>Bacteria</taxon>
        <taxon>Bacillati</taxon>
        <taxon>Bacillota</taxon>
        <taxon>Clostridia</taxon>
        <taxon>Eubacteriales</taxon>
        <taxon>Oscillospiraceae</taxon>
        <taxon>Faecalispora</taxon>
    </lineage>
</organism>
<dbReference type="RefSeq" id="WP_020072762.1">
    <property type="nucleotide sequence ID" value="NZ_JBKWRC010000002.1"/>
</dbReference>
<dbReference type="GO" id="GO:0005886">
    <property type="term" value="C:plasma membrane"/>
    <property type="evidence" value="ECO:0007669"/>
    <property type="project" value="InterPro"/>
</dbReference>
<keyword evidence="1" id="KW-0472">Membrane</keyword>
<proteinExistence type="predicted"/>
<keyword evidence="1" id="KW-1133">Transmembrane helix</keyword>
<feature type="transmembrane region" description="Helical" evidence="1">
    <location>
        <begin position="115"/>
        <end position="139"/>
    </location>
</feature>
<name>A0A928KUQ9_9FIRM</name>
<sequence length="189" mass="20174">MKKNSTVVLVECALMIALSTVLSMIKVFELPQGGSITLASMVPLVLVSYRHGVKWGLGTAFVHSLLQMLLNPVAPPAKTLAAFVLVVLLDYVLAYTVLGSAAFWGKPIRSRSASIAFGAAVAVFLRFLCSFASGILIWGGYAPEGTPVWLYSLVYNGSYMLPELVITSIVTVALVKVLDRTGNRSAHAA</sequence>
<dbReference type="GO" id="GO:0015234">
    <property type="term" value="F:thiamine transmembrane transporter activity"/>
    <property type="evidence" value="ECO:0007669"/>
    <property type="project" value="InterPro"/>
</dbReference>
<evidence type="ECO:0000313" key="2">
    <source>
        <dbReference type="EMBL" id="MBE6833291.1"/>
    </source>
</evidence>